<reference evidence="2" key="1">
    <citation type="submission" date="2016-05" db="EMBL/GenBank/DDBJ databases">
        <title>WGS assembly of Xenopus laevis.</title>
        <authorList>
            <person name="Session A."/>
            <person name="Uno Y."/>
            <person name="Kwon T."/>
            <person name="Chapman J."/>
            <person name="Toyoda A."/>
            <person name="Takahashi S."/>
            <person name="Fukui A."/>
            <person name="Hikosaka A."/>
            <person name="Putnam N."/>
            <person name="Stites J."/>
            <person name="Van Heeringen S."/>
            <person name="Quigley I."/>
            <person name="Heinz S."/>
            <person name="Hellsten U."/>
            <person name="Lyons J."/>
            <person name="Suzuki A."/>
            <person name="Kondo M."/>
            <person name="Ogino H."/>
            <person name="Ochi H."/>
            <person name="Bogdanovic O."/>
            <person name="Lister R."/>
            <person name="Georgiou G."/>
            <person name="Paranjpe S."/>
            <person name="Van Kruijsbergen I."/>
            <person name="Mozaffari S."/>
            <person name="Shu S."/>
            <person name="Schmutz J."/>
            <person name="Jenkins J."/>
            <person name="Grimwood J."/>
            <person name="Carlson J."/>
            <person name="Mitros T."/>
            <person name="Simakov O."/>
            <person name="Heald R."/>
            <person name="Miller K."/>
            <person name="Haudenschild C."/>
            <person name="Kuroki Y."/>
            <person name="Tanaka T."/>
            <person name="Michiue T."/>
            <person name="Watanabe M."/>
            <person name="Kinoshita T."/>
            <person name="Ohta Y."/>
            <person name="Mawaribuchi S."/>
            <person name="Suzuki Y."/>
            <person name="Haramoto Y."/>
            <person name="Yamamoto T."/>
            <person name="Takagi C."/>
            <person name="Kitzman J."/>
            <person name="Shendure J."/>
            <person name="Nakayama T."/>
            <person name="Izutsu Y."/>
            <person name="Robert J."/>
            <person name="Dichmann D."/>
            <person name="Flajnik M."/>
            <person name="Houston D."/>
            <person name="Marcotte E."/>
            <person name="Wallingford J."/>
            <person name="Ito Y."/>
            <person name="Asashima M."/>
            <person name="Ueno N."/>
            <person name="Matsuda Y."/>
            <person name="Jan Veenstra G."/>
            <person name="Fujiyama A."/>
            <person name="Harland R."/>
            <person name="Taira M."/>
            <person name="Rokhsar D.S."/>
        </authorList>
    </citation>
    <scope>NUCLEOTIDE SEQUENCE</scope>
    <source>
        <strain evidence="2">J</strain>
        <tissue evidence="2">Blood</tissue>
    </source>
</reference>
<accession>A0A974BQH7</accession>
<evidence type="ECO:0000313" key="2">
    <source>
        <dbReference type="EMBL" id="OCT56369.1"/>
    </source>
</evidence>
<sequence length="423" mass="47430">MVIVHGAVVVILTEPNMAAPRFESSQPIEKEMLDTGRRFIWAGVFGQKLTSRGAVRLLPLCGGCGAEAHWHIMDVSGRCPACQRPFFQGPLFVRGRADEDRQLMDRRLQRWEDRYPVTANEATQTVLADAAILEDLAEETETLPEETPLPSYSEEEATAAPAVSAPLPLGRGYRVAPRGRESQAGAIRPGSQVGRDPAQAAVTPLPPGLSSEESPWEEDRELGTVQVGPSSLAPVLEAPTAAEQEGEAAAVVMAAVPPREVVPSPHSVLINDVTSFWVLPGEAPVKEYRALSRVQKKMNLEVSKKWGYYMPYAPEHVYLEVSLLLEDWIHEDILDYLKMDRDSLTQHDRDARRRAKDLVQEKLPMWWLGRTILRTYVRSICKRAPKRHYSKDVPNDKGGYTEKPHPAYYVSFEDTKCWFHKMI</sequence>
<dbReference type="Proteomes" id="UP000694892">
    <property type="component" value="Unassembled WGS sequence"/>
</dbReference>
<name>A0A974BQH7_XENLA</name>
<organism evidence="2">
    <name type="scientific">Xenopus laevis</name>
    <name type="common">African clawed frog</name>
    <dbReference type="NCBI Taxonomy" id="8355"/>
    <lineage>
        <taxon>Eukaryota</taxon>
        <taxon>Metazoa</taxon>
        <taxon>Chordata</taxon>
        <taxon>Craniata</taxon>
        <taxon>Vertebrata</taxon>
        <taxon>Euteleostomi</taxon>
        <taxon>Amphibia</taxon>
        <taxon>Batrachia</taxon>
        <taxon>Anura</taxon>
        <taxon>Pipoidea</taxon>
        <taxon>Pipidae</taxon>
        <taxon>Xenopodinae</taxon>
        <taxon>Xenopus</taxon>
        <taxon>Xenopus</taxon>
    </lineage>
</organism>
<evidence type="ECO:0000256" key="1">
    <source>
        <dbReference type="SAM" id="MobiDB-lite"/>
    </source>
</evidence>
<proteinExistence type="predicted"/>
<dbReference type="EMBL" id="KV467289">
    <property type="protein sequence ID" value="OCT56369.1"/>
    <property type="molecule type" value="Genomic_DNA"/>
</dbReference>
<gene>
    <name evidence="2" type="ORF">XELAEV_18000190mg</name>
</gene>
<dbReference type="AlphaFoldDB" id="A0A974BQH7"/>
<protein>
    <submittedName>
        <fullName evidence="2">Uncharacterized protein</fullName>
    </submittedName>
</protein>
<feature type="region of interest" description="Disordered" evidence="1">
    <location>
        <begin position="140"/>
        <end position="224"/>
    </location>
</feature>